<name>A0A9P8IH00_9PEZI</name>
<evidence type="ECO:0000256" key="2">
    <source>
        <dbReference type="ARBA" id="ARBA00022857"/>
    </source>
</evidence>
<dbReference type="PRINTS" id="PR00081">
    <property type="entry name" value="GDHRDH"/>
</dbReference>
<sequence length="295" mass="31977">MASLTKAFHKEPYPAISPSLPSLSQATKTVLITGGSTGIGYAIARAFASASASLVVILGRRPDLVCSAASRLTAELPGFKGKIVGRPCDISDSSSVAVLWSDLEKEGIVVDVLVLNAAHTSNPGPILQLGQDEVWADYIMNVRANLDLVERFSKQNERTPNGKKKSIINLSTMAIHNFAIAGSRPNYTATKNAGTLLLQQIARDTPVEKIQIISFHPGLILTEGNRRIGLDEKSAPWDDENLPGHFAIWAASPDAAFLHGRFVWANWDVDELRTGELRERIDNDPDYLKVGVKGL</sequence>
<dbReference type="GO" id="GO:0048038">
    <property type="term" value="F:quinone binding"/>
    <property type="evidence" value="ECO:0007669"/>
    <property type="project" value="TreeGrafter"/>
</dbReference>
<dbReference type="PANTHER" id="PTHR42760:SF122">
    <property type="entry name" value="NAD(P)-BINDING PROTEIN"/>
    <property type="match status" value="1"/>
</dbReference>
<comment type="similarity">
    <text evidence="1">Belongs to the short-chain dehydrogenases/reductases (SDR) family.</text>
</comment>
<evidence type="ECO:0000256" key="1">
    <source>
        <dbReference type="ARBA" id="ARBA00006484"/>
    </source>
</evidence>
<dbReference type="GO" id="GO:0006633">
    <property type="term" value="P:fatty acid biosynthetic process"/>
    <property type="evidence" value="ECO:0007669"/>
    <property type="project" value="TreeGrafter"/>
</dbReference>
<comment type="caution">
    <text evidence="3">The sequence shown here is derived from an EMBL/GenBank/DDBJ whole genome shotgun (WGS) entry which is preliminary data.</text>
</comment>
<dbReference type="SUPFAM" id="SSF51735">
    <property type="entry name" value="NAD(P)-binding Rossmann-fold domains"/>
    <property type="match status" value="1"/>
</dbReference>
<keyword evidence="2" id="KW-0521">NADP</keyword>
<dbReference type="GO" id="GO:0016616">
    <property type="term" value="F:oxidoreductase activity, acting on the CH-OH group of donors, NAD or NADP as acceptor"/>
    <property type="evidence" value="ECO:0007669"/>
    <property type="project" value="TreeGrafter"/>
</dbReference>
<accession>A0A9P8IH00</accession>
<keyword evidence="4" id="KW-1185">Reference proteome</keyword>
<reference evidence="3" key="1">
    <citation type="submission" date="2021-03" db="EMBL/GenBank/DDBJ databases">
        <title>Comparative genomics and phylogenomic investigation of the class Geoglossomycetes provide insights into ecological specialization and systematics.</title>
        <authorList>
            <person name="Melie T."/>
            <person name="Pirro S."/>
            <person name="Miller A.N."/>
            <person name="Quandt A."/>
        </authorList>
    </citation>
    <scope>NUCLEOTIDE SEQUENCE</scope>
    <source>
        <strain evidence="3">CAQ_001_2017</strain>
    </source>
</reference>
<dbReference type="AlphaFoldDB" id="A0A9P8IH00"/>
<dbReference type="Pfam" id="PF00106">
    <property type="entry name" value="adh_short"/>
    <property type="match status" value="1"/>
</dbReference>
<dbReference type="InterPro" id="IPR020904">
    <property type="entry name" value="Sc_DH/Rdtase_CS"/>
</dbReference>
<dbReference type="Proteomes" id="UP000750711">
    <property type="component" value="Unassembled WGS sequence"/>
</dbReference>
<dbReference type="PANTHER" id="PTHR42760">
    <property type="entry name" value="SHORT-CHAIN DEHYDROGENASES/REDUCTASES FAMILY MEMBER"/>
    <property type="match status" value="1"/>
</dbReference>
<dbReference type="InterPro" id="IPR002347">
    <property type="entry name" value="SDR_fam"/>
</dbReference>
<proteinExistence type="inferred from homology"/>
<organism evidence="3 4">
    <name type="scientific">Trichoglossum hirsutum</name>
    <dbReference type="NCBI Taxonomy" id="265104"/>
    <lineage>
        <taxon>Eukaryota</taxon>
        <taxon>Fungi</taxon>
        <taxon>Dikarya</taxon>
        <taxon>Ascomycota</taxon>
        <taxon>Pezizomycotina</taxon>
        <taxon>Geoglossomycetes</taxon>
        <taxon>Geoglossales</taxon>
        <taxon>Geoglossaceae</taxon>
        <taxon>Trichoglossum</taxon>
    </lineage>
</organism>
<protein>
    <submittedName>
        <fullName evidence="3">Uncharacterized protein</fullName>
    </submittedName>
</protein>
<evidence type="ECO:0000313" key="3">
    <source>
        <dbReference type="EMBL" id="KAH0555674.1"/>
    </source>
</evidence>
<evidence type="ECO:0000313" key="4">
    <source>
        <dbReference type="Proteomes" id="UP000750711"/>
    </source>
</evidence>
<dbReference type="PROSITE" id="PS00061">
    <property type="entry name" value="ADH_SHORT"/>
    <property type="match status" value="1"/>
</dbReference>
<dbReference type="EMBL" id="JAGHQM010001421">
    <property type="protein sequence ID" value="KAH0555674.1"/>
    <property type="molecule type" value="Genomic_DNA"/>
</dbReference>
<dbReference type="InterPro" id="IPR036291">
    <property type="entry name" value="NAD(P)-bd_dom_sf"/>
</dbReference>
<dbReference type="Gene3D" id="3.40.50.720">
    <property type="entry name" value="NAD(P)-binding Rossmann-like Domain"/>
    <property type="match status" value="1"/>
</dbReference>
<dbReference type="CDD" id="cd05233">
    <property type="entry name" value="SDR_c"/>
    <property type="match status" value="1"/>
</dbReference>
<gene>
    <name evidence="3" type="ORF">GP486_006382</name>
</gene>